<dbReference type="KEGG" id="mlr:MELLADRAFT_117454"/>
<dbReference type="RefSeq" id="XP_007413807.1">
    <property type="nucleotide sequence ID" value="XM_007413745.1"/>
</dbReference>
<dbReference type="PANTHER" id="PTHR24287">
    <property type="entry name" value="P450, PUTATIVE (EUROFUNG)-RELATED"/>
    <property type="match status" value="1"/>
</dbReference>
<dbReference type="InterPro" id="IPR017972">
    <property type="entry name" value="Cyt_P450_CS"/>
</dbReference>
<keyword evidence="4 8" id="KW-0479">Metal-binding</keyword>
<evidence type="ECO:0000256" key="7">
    <source>
        <dbReference type="ARBA" id="ARBA00023033"/>
    </source>
</evidence>
<dbReference type="InterPro" id="IPR001128">
    <property type="entry name" value="Cyt_P450"/>
</dbReference>
<dbReference type="SUPFAM" id="SSF48264">
    <property type="entry name" value="Cytochrome P450"/>
    <property type="match status" value="1"/>
</dbReference>
<accession>F4RXB8</accession>
<keyword evidence="6 8" id="KW-0408">Iron</keyword>
<dbReference type="GeneID" id="18926019"/>
<dbReference type="GO" id="GO:0005506">
    <property type="term" value="F:iron ion binding"/>
    <property type="evidence" value="ECO:0007669"/>
    <property type="project" value="InterPro"/>
</dbReference>
<keyword evidence="5 9" id="KW-0560">Oxidoreductase</keyword>
<dbReference type="Proteomes" id="UP000001072">
    <property type="component" value="Unassembled WGS sequence"/>
</dbReference>
<dbReference type="PRINTS" id="PR00465">
    <property type="entry name" value="EP450IV"/>
</dbReference>
<organism evidence="11">
    <name type="scientific">Melampsora larici-populina (strain 98AG31 / pathotype 3-4-7)</name>
    <name type="common">Poplar leaf rust fungus</name>
    <dbReference type="NCBI Taxonomy" id="747676"/>
    <lineage>
        <taxon>Eukaryota</taxon>
        <taxon>Fungi</taxon>
        <taxon>Dikarya</taxon>
        <taxon>Basidiomycota</taxon>
        <taxon>Pucciniomycotina</taxon>
        <taxon>Pucciniomycetes</taxon>
        <taxon>Pucciniales</taxon>
        <taxon>Melampsoraceae</taxon>
        <taxon>Melampsora</taxon>
    </lineage>
</organism>
<evidence type="ECO:0000313" key="11">
    <source>
        <dbReference type="Proteomes" id="UP000001072"/>
    </source>
</evidence>
<evidence type="ECO:0000256" key="8">
    <source>
        <dbReference type="PIRSR" id="PIRSR602403-1"/>
    </source>
</evidence>
<dbReference type="GO" id="GO:0004497">
    <property type="term" value="F:monooxygenase activity"/>
    <property type="evidence" value="ECO:0007669"/>
    <property type="project" value="UniProtKB-KW"/>
</dbReference>
<protein>
    <submittedName>
        <fullName evidence="10">Related cytochrome p450 monooxygenase</fullName>
    </submittedName>
</protein>
<evidence type="ECO:0000256" key="1">
    <source>
        <dbReference type="ARBA" id="ARBA00001971"/>
    </source>
</evidence>
<gene>
    <name evidence="10" type="ORF">MELLADRAFT_117454</name>
</gene>
<dbReference type="STRING" id="747676.F4RXB8"/>
<dbReference type="eggNOG" id="KOG0157">
    <property type="taxonomic scope" value="Eukaryota"/>
</dbReference>
<dbReference type="InterPro" id="IPR047146">
    <property type="entry name" value="Cyt_P450_E_CYP52_fungi"/>
</dbReference>
<keyword evidence="11" id="KW-1185">Reference proteome</keyword>
<evidence type="ECO:0000256" key="6">
    <source>
        <dbReference type="ARBA" id="ARBA00023004"/>
    </source>
</evidence>
<dbReference type="PANTHER" id="PTHR24287:SF1">
    <property type="entry name" value="P450, PUTATIVE (EUROFUNG)-RELATED"/>
    <property type="match status" value="1"/>
</dbReference>
<dbReference type="GO" id="GO:0020037">
    <property type="term" value="F:heme binding"/>
    <property type="evidence" value="ECO:0007669"/>
    <property type="project" value="InterPro"/>
</dbReference>
<dbReference type="HOGENOM" id="CLU_001570_27_0_1"/>
<sequence>MMMMMMMSINQFLSLKMMNSLLNQSIILILSIYLIIEIKSKYKEYQNQKKAKSLNSKLAPLVTSSLPFGLSFLKHRLHSIKNGNPSDSLDHHHSFTKTQPIKVIRFKLFSSLEFIQTYSHLDVKYILSNNFQNWGKSNHFMEAFNPLLGEGVFSSDQRSLWSWHRSLSKPHFSKQRVSDVNACEEHVARLITWIELQNMSDHPVDVQDLFSRLTLTIGSQHLFGHCLDMLNDLLLDRPIHEGTIDAAAFSKDFADAQTHCLKHVFMPSFIRRLIQRFTPPNQSIQRVLKAVDILIENSAKANPNGKDIQEPENLLDHLRQSDCSHDLLRHELLNLLLAARDTTSSLLTSCLYELSAHPSLWNQLRIESSQLSQSHLISIDQLRELKLLRAVINETLRLHPPVWANTRHAFEDDVLPSGIFVPAGTDCRYLIREFQRDPEVWGKDAEEFVPERWLDGRQVLQSKDPFSFQPFSAGPRICLGQQFAYTEVSITLIRLINKFSRVELVGKSSNRADFQEMPLVTLSVRGGLWVKFHP</sequence>
<dbReference type="Gene3D" id="1.10.630.10">
    <property type="entry name" value="Cytochrome P450"/>
    <property type="match status" value="1"/>
</dbReference>
<dbReference type="InterPro" id="IPR036396">
    <property type="entry name" value="Cyt_P450_sf"/>
</dbReference>
<dbReference type="AlphaFoldDB" id="F4RXB8"/>
<keyword evidence="3 8" id="KW-0349">Heme</keyword>
<dbReference type="InterPro" id="IPR002403">
    <property type="entry name" value="Cyt_P450_E_grp-IV"/>
</dbReference>
<keyword evidence="7 9" id="KW-0503">Monooxygenase</keyword>
<reference evidence="11" key="1">
    <citation type="journal article" date="2011" name="Proc. Natl. Acad. Sci. U.S.A.">
        <title>Obligate biotrophy features unraveled by the genomic analysis of rust fungi.</title>
        <authorList>
            <person name="Duplessis S."/>
            <person name="Cuomo C.A."/>
            <person name="Lin Y.-C."/>
            <person name="Aerts A."/>
            <person name="Tisserant E."/>
            <person name="Veneault-Fourrey C."/>
            <person name="Joly D.L."/>
            <person name="Hacquard S."/>
            <person name="Amselem J."/>
            <person name="Cantarel B.L."/>
            <person name="Chiu R."/>
            <person name="Coutinho P.M."/>
            <person name="Feau N."/>
            <person name="Field M."/>
            <person name="Frey P."/>
            <person name="Gelhaye E."/>
            <person name="Goldberg J."/>
            <person name="Grabherr M.G."/>
            <person name="Kodira C.D."/>
            <person name="Kohler A."/>
            <person name="Kuees U."/>
            <person name="Lindquist E.A."/>
            <person name="Lucas S.M."/>
            <person name="Mago R."/>
            <person name="Mauceli E."/>
            <person name="Morin E."/>
            <person name="Murat C."/>
            <person name="Pangilinan J.L."/>
            <person name="Park R."/>
            <person name="Pearson M."/>
            <person name="Quesneville H."/>
            <person name="Rouhier N."/>
            <person name="Sakthikumar S."/>
            <person name="Salamov A.A."/>
            <person name="Schmutz J."/>
            <person name="Selles B."/>
            <person name="Shapiro H."/>
            <person name="Tanguay P."/>
            <person name="Tuskan G.A."/>
            <person name="Henrissat B."/>
            <person name="Van de Peer Y."/>
            <person name="Rouze P."/>
            <person name="Ellis J.G."/>
            <person name="Dodds P.N."/>
            <person name="Schein J.E."/>
            <person name="Zhong S."/>
            <person name="Hamelin R.C."/>
            <person name="Grigoriev I.V."/>
            <person name="Szabo L.J."/>
            <person name="Martin F."/>
        </authorList>
    </citation>
    <scope>NUCLEOTIDE SEQUENCE [LARGE SCALE GENOMIC DNA]</scope>
    <source>
        <strain evidence="11">98AG31 / pathotype 3-4-7</strain>
    </source>
</reference>
<name>F4RXB8_MELLP</name>
<dbReference type="PROSITE" id="PS00086">
    <property type="entry name" value="CYTOCHROME_P450"/>
    <property type="match status" value="1"/>
</dbReference>
<dbReference type="EMBL" id="GL883127">
    <property type="protein sequence ID" value="EGG03014.1"/>
    <property type="molecule type" value="Genomic_DNA"/>
</dbReference>
<comment type="similarity">
    <text evidence="2 9">Belongs to the cytochrome P450 family.</text>
</comment>
<evidence type="ECO:0000256" key="4">
    <source>
        <dbReference type="ARBA" id="ARBA00022723"/>
    </source>
</evidence>
<dbReference type="VEuPathDB" id="FungiDB:MELLADRAFT_117454"/>
<evidence type="ECO:0000256" key="9">
    <source>
        <dbReference type="RuleBase" id="RU000461"/>
    </source>
</evidence>
<evidence type="ECO:0000256" key="3">
    <source>
        <dbReference type="ARBA" id="ARBA00022617"/>
    </source>
</evidence>
<dbReference type="Pfam" id="PF00067">
    <property type="entry name" value="p450"/>
    <property type="match status" value="1"/>
</dbReference>
<dbReference type="OrthoDB" id="1470350at2759"/>
<comment type="cofactor">
    <cofactor evidence="1 8">
        <name>heme</name>
        <dbReference type="ChEBI" id="CHEBI:30413"/>
    </cofactor>
</comment>
<dbReference type="GO" id="GO:0016705">
    <property type="term" value="F:oxidoreductase activity, acting on paired donors, with incorporation or reduction of molecular oxygen"/>
    <property type="evidence" value="ECO:0007669"/>
    <property type="project" value="InterPro"/>
</dbReference>
<proteinExistence type="inferred from homology"/>
<evidence type="ECO:0000313" key="10">
    <source>
        <dbReference type="EMBL" id="EGG03014.1"/>
    </source>
</evidence>
<dbReference type="PRINTS" id="PR00385">
    <property type="entry name" value="P450"/>
</dbReference>
<evidence type="ECO:0000256" key="2">
    <source>
        <dbReference type="ARBA" id="ARBA00010617"/>
    </source>
</evidence>
<evidence type="ECO:0000256" key="5">
    <source>
        <dbReference type="ARBA" id="ARBA00023002"/>
    </source>
</evidence>
<feature type="binding site" description="axial binding residue" evidence="8">
    <location>
        <position position="478"/>
    </location>
    <ligand>
        <name>heme</name>
        <dbReference type="ChEBI" id="CHEBI:30413"/>
    </ligand>
    <ligandPart>
        <name>Fe</name>
        <dbReference type="ChEBI" id="CHEBI:18248"/>
    </ligandPart>
</feature>
<dbReference type="InParanoid" id="F4RXB8"/>